<dbReference type="PROSITE" id="PS50206">
    <property type="entry name" value="RHODANESE_3"/>
    <property type="match status" value="1"/>
</dbReference>
<evidence type="ECO:0000313" key="4">
    <source>
        <dbReference type="Proteomes" id="UP000000593"/>
    </source>
</evidence>
<keyword evidence="1" id="KW-0732">Signal</keyword>
<evidence type="ECO:0000259" key="2">
    <source>
        <dbReference type="PROSITE" id="PS50206"/>
    </source>
</evidence>
<dbReference type="AlphaFoldDB" id="Q6LV61"/>
<dbReference type="HOGENOM" id="CLU_089574_1_0_6"/>
<dbReference type="eggNOG" id="COG0607">
    <property type="taxonomic scope" value="Bacteria"/>
</dbReference>
<accession>Q6LV61</accession>
<sequence>MRIYSSLISALLLLTSLTITSVQAEVVTAEEFWQHYNTGNPILIDVRSNDEFMAGHLPQSINIPFDKIESITSFSDEKSQIILLYCRSGQRAEIAEQTLKELGYNNIYNGENYQKLLVAMPESISNGKK</sequence>
<feature type="signal peptide" evidence="1">
    <location>
        <begin position="1"/>
        <end position="24"/>
    </location>
</feature>
<dbReference type="Proteomes" id="UP000000593">
    <property type="component" value="Chromosome 1"/>
</dbReference>
<dbReference type="SUPFAM" id="SSF52821">
    <property type="entry name" value="Rhodanese/Cell cycle control phosphatase"/>
    <property type="match status" value="1"/>
</dbReference>
<dbReference type="STRING" id="298386.PBPRA0382"/>
<organism evidence="3 4">
    <name type="scientific">Photobacterium profundum (strain SS9)</name>
    <dbReference type="NCBI Taxonomy" id="298386"/>
    <lineage>
        <taxon>Bacteria</taxon>
        <taxon>Pseudomonadati</taxon>
        <taxon>Pseudomonadota</taxon>
        <taxon>Gammaproteobacteria</taxon>
        <taxon>Vibrionales</taxon>
        <taxon>Vibrionaceae</taxon>
        <taxon>Photobacterium</taxon>
    </lineage>
</organism>
<dbReference type="EMBL" id="CR378664">
    <property type="protein sequence ID" value="CAG18814.1"/>
    <property type="molecule type" value="Genomic_DNA"/>
</dbReference>
<dbReference type="PANTHER" id="PTHR44086">
    <property type="entry name" value="THIOSULFATE SULFURTRANSFERASE RDL2, MITOCHONDRIAL-RELATED"/>
    <property type="match status" value="1"/>
</dbReference>
<dbReference type="Gene3D" id="3.40.250.10">
    <property type="entry name" value="Rhodanese-like domain"/>
    <property type="match status" value="1"/>
</dbReference>
<dbReference type="InterPro" id="IPR036873">
    <property type="entry name" value="Rhodanese-like_dom_sf"/>
</dbReference>
<evidence type="ECO:0000313" key="3">
    <source>
        <dbReference type="EMBL" id="CAG18814.1"/>
    </source>
</evidence>
<reference evidence="4" key="1">
    <citation type="journal article" date="2005" name="Science">
        <title>Life at depth: Photobacterium profundum genome sequence and expression analysis.</title>
        <authorList>
            <person name="Vezzi A."/>
            <person name="Campanaro S."/>
            <person name="D'Angelo M."/>
            <person name="Simonato F."/>
            <person name="Vitulo N."/>
            <person name="Lauro F.M."/>
            <person name="Cestaro A."/>
            <person name="Malacrida G."/>
            <person name="Simionati B."/>
            <person name="Cannata N."/>
            <person name="Romualdi C."/>
            <person name="Bartlett D.H."/>
            <person name="Valle G."/>
        </authorList>
    </citation>
    <scope>NUCLEOTIDE SEQUENCE [LARGE SCALE GENOMIC DNA]</scope>
    <source>
        <strain evidence="4">ATCC BAA-1253 / SS9</strain>
    </source>
</reference>
<dbReference type="RefSeq" id="WP_011217173.1">
    <property type="nucleotide sequence ID" value="NC_006370.1"/>
</dbReference>
<dbReference type="GO" id="GO:0004792">
    <property type="term" value="F:thiosulfate-cyanide sulfurtransferase activity"/>
    <property type="evidence" value="ECO:0007669"/>
    <property type="project" value="TreeGrafter"/>
</dbReference>
<dbReference type="InterPro" id="IPR001763">
    <property type="entry name" value="Rhodanese-like_dom"/>
</dbReference>
<dbReference type="SMART" id="SM00450">
    <property type="entry name" value="RHOD"/>
    <property type="match status" value="1"/>
</dbReference>
<dbReference type="PANTHER" id="PTHR44086:SF13">
    <property type="entry name" value="THIOSULFATE SULFURTRANSFERASE PSPE"/>
    <property type="match status" value="1"/>
</dbReference>
<dbReference type="CDD" id="cd00158">
    <property type="entry name" value="RHOD"/>
    <property type="match status" value="1"/>
</dbReference>
<name>Q6LV61_PHOPR</name>
<dbReference type="Pfam" id="PF00581">
    <property type="entry name" value="Rhodanese"/>
    <property type="match status" value="1"/>
</dbReference>
<feature type="chain" id="PRO_5004277920" evidence="1">
    <location>
        <begin position="25"/>
        <end position="129"/>
    </location>
</feature>
<proteinExistence type="predicted"/>
<gene>
    <name evidence="3" type="primary">SO3105</name>
    <name evidence="3" type="ordered locus">PBPRA0382</name>
</gene>
<dbReference type="KEGG" id="ppr:PBPRA0382"/>
<feature type="domain" description="Rhodanese" evidence="2">
    <location>
        <begin position="37"/>
        <end position="125"/>
    </location>
</feature>
<keyword evidence="4" id="KW-1185">Reference proteome</keyword>
<protein>
    <submittedName>
        <fullName evidence="3">Hypothetical phage shock protein E</fullName>
    </submittedName>
</protein>
<evidence type="ECO:0000256" key="1">
    <source>
        <dbReference type="SAM" id="SignalP"/>
    </source>
</evidence>